<dbReference type="Proteomes" id="UP000192566">
    <property type="component" value="Unassembled WGS sequence"/>
</dbReference>
<evidence type="ECO:0000313" key="1">
    <source>
        <dbReference type="EMBL" id="ORA71138.1"/>
    </source>
</evidence>
<dbReference type="AlphaFoldDB" id="A0A1X0DFJ1"/>
<comment type="caution">
    <text evidence="1">The sequence shown here is derived from an EMBL/GenBank/DDBJ whole genome shotgun (WGS) entry which is preliminary data.</text>
</comment>
<sequence>MSTEIQNQACDLVRLITVKHIDVVETTEQDLLSSILDYLRTAVRASYVSPEMTVLTLQLTLSTEPAAKVAMHRMLHTNVEFYVASSRLLHQKSFRTSLSVSALR</sequence>
<gene>
    <name evidence="1" type="ORF">BST25_17625</name>
</gene>
<proteinExistence type="predicted"/>
<evidence type="ECO:0000313" key="2">
    <source>
        <dbReference type="Proteomes" id="UP000192566"/>
    </source>
</evidence>
<name>A0A1X0DFJ1_MYCHE</name>
<keyword evidence="2" id="KW-1185">Reference proteome</keyword>
<organism evidence="1 2">
    <name type="scientific">Mycobacterium heidelbergense</name>
    <dbReference type="NCBI Taxonomy" id="53376"/>
    <lineage>
        <taxon>Bacteria</taxon>
        <taxon>Bacillati</taxon>
        <taxon>Actinomycetota</taxon>
        <taxon>Actinomycetes</taxon>
        <taxon>Mycobacteriales</taxon>
        <taxon>Mycobacteriaceae</taxon>
        <taxon>Mycobacterium</taxon>
        <taxon>Mycobacterium simiae complex</taxon>
    </lineage>
</organism>
<protein>
    <submittedName>
        <fullName evidence="1">Uncharacterized protein</fullName>
    </submittedName>
</protein>
<reference evidence="1 2" key="1">
    <citation type="submission" date="2017-02" db="EMBL/GenBank/DDBJ databases">
        <title>The new phylogeny of genus Mycobacterium.</title>
        <authorList>
            <person name="Tortoli E."/>
            <person name="Trovato A."/>
            <person name="Cirillo D.M."/>
        </authorList>
    </citation>
    <scope>NUCLEOTIDE SEQUENCE [LARGE SCALE GENOMIC DNA]</scope>
    <source>
        <strain evidence="1 2">DSM 44471</strain>
    </source>
</reference>
<accession>A0A1X0DFJ1</accession>
<dbReference type="EMBL" id="MVHR01000028">
    <property type="protein sequence ID" value="ORA71138.1"/>
    <property type="molecule type" value="Genomic_DNA"/>
</dbReference>